<organism evidence="3 4">
    <name type="scientific">Marilutibacter chinensis</name>
    <dbReference type="NCBI Taxonomy" id="2912247"/>
    <lineage>
        <taxon>Bacteria</taxon>
        <taxon>Pseudomonadati</taxon>
        <taxon>Pseudomonadota</taxon>
        <taxon>Gammaproteobacteria</taxon>
        <taxon>Lysobacterales</taxon>
        <taxon>Lysobacteraceae</taxon>
        <taxon>Marilutibacter</taxon>
    </lineage>
</organism>
<dbReference type="Proteomes" id="UP001430796">
    <property type="component" value="Unassembled WGS sequence"/>
</dbReference>
<feature type="domain" description="Non-reducing end beta-L-arabinofuranosidase-like GH127 middle" evidence="2">
    <location>
        <begin position="430"/>
        <end position="523"/>
    </location>
</feature>
<dbReference type="Pfam" id="PF20736">
    <property type="entry name" value="Glyco_hydro127M"/>
    <property type="match status" value="1"/>
</dbReference>
<dbReference type="InterPro" id="IPR008928">
    <property type="entry name" value="6-hairpin_glycosidase_sf"/>
</dbReference>
<feature type="domain" description="Non-reducing end beta-L-arabinofuranosidase-like GH127 catalytic" evidence="1">
    <location>
        <begin position="41"/>
        <end position="420"/>
    </location>
</feature>
<proteinExistence type="predicted"/>
<dbReference type="Pfam" id="PF07944">
    <property type="entry name" value="Beta-AFase-like_GH127_cat"/>
    <property type="match status" value="1"/>
</dbReference>
<dbReference type="PANTHER" id="PTHR31151:SF0">
    <property type="entry name" value="PROLINE-TRNA LIGASE (DUF1680)"/>
    <property type="match status" value="1"/>
</dbReference>
<comment type="caution">
    <text evidence="3">The sequence shown here is derived from an EMBL/GenBank/DDBJ whole genome shotgun (WGS) entry which is preliminary data.</text>
</comment>
<dbReference type="SUPFAM" id="SSF48208">
    <property type="entry name" value="Six-hairpin glycosidases"/>
    <property type="match status" value="1"/>
</dbReference>
<reference evidence="3" key="2">
    <citation type="submission" date="2022-01" db="EMBL/GenBank/DDBJ databases">
        <authorList>
            <person name="Zhou L.Y."/>
        </authorList>
    </citation>
    <scope>NUCLEOTIDE SEQUENCE</scope>
    <source>
        <strain evidence="3">TLK-CK17</strain>
    </source>
</reference>
<protein>
    <submittedName>
        <fullName evidence="3">Glycoside hydrolase family 127 protein</fullName>
    </submittedName>
</protein>
<evidence type="ECO:0000259" key="1">
    <source>
        <dbReference type="Pfam" id="PF07944"/>
    </source>
</evidence>
<evidence type="ECO:0000259" key="2">
    <source>
        <dbReference type="Pfam" id="PF20736"/>
    </source>
</evidence>
<accession>A0ABS9HPU3</accession>
<dbReference type="GO" id="GO:0016787">
    <property type="term" value="F:hydrolase activity"/>
    <property type="evidence" value="ECO:0007669"/>
    <property type="project" value="UniProtKB-KW"/>
</dbReference>
<reference evidence="3" key="1">
    <citation type="submission" date="2022-01" db="EMBL/GenBank/DDBJ databases">
        <title>Lysobacter chinensis sp. nov., a bacterium isolated from cow dung compost.</title>
        <authorList>
            <person name="Liu Y."/>
        </authorList>
    </citation>
    <scope>NUCLEOTIDE SEQUENCE</scope>
    <source>
        <strain evidence="3">TLK-CK17</strain>
    </source>
</reference>
<keyword evidence="4" id="KW-1185">Reference proteome</keyword>
<evidence type="ECO:0000313" key="4">
    <source>
        <dbReference type="Proteomes" id="UP001430796"/>
    </source>
</evidence>
<name>A0ABS9HPU3_9GAMM</name>
<evidence type="ECO:0000313" key="3">
    <source>
        <dbReference type="EMBL" id="MCF7220380.1"/>
    </source>
</evidence>
<keyword evidence="3" id="KW-0378">Hydrolase</keyword>
<dbReference type="RefSeq" id="WP_237052768.1">
    <property type="nucleotide sequence ID" value="NZ_JAKJPO010000001.1"/>
</dbReference>
<dbReference type="EMBL" id="JAKJPO010000001">
    <property type="protein sequence ID" value="MCF7220380.1"/>
    <property type="molecule type" value="Genomic_DNA"/>
</dbReference>
<gene>
    <name evidence="3" type="ORF">L3V18_01045</name>
</gene>
<dbReference type="InterPro" id="IPR012878">
    <property type="entry name" value="Beta-AFase-like_GH127_cat"/>
</dbReference>
<sequence>MMRASRRDILRLIAAAPWLGIIAPTTTHATGNGMQTFALADVRLRDGPYRHAQELDGRYLLLLSPDRLLHNFHVNAGLSPKAPVYGGWESQEPWVDIRCHGHTLGHYLSACAMMWAATGKPAYRERVQYVVAELQACQQAAGSGLVCAFPDGDAQLRNGLAGRSVVGVPWYTLHKVMAGLRDAHTHAGSAPALGVLRRLADWIDDAARDCDDARFQKMLDVEHGGMNEVLADLHALTGEARWLVLAERFNHRALLDPLAEGQDPLDQLHANTQIPKVIGFARLHELTGEPRYARAARHFWNCVSGPRAFATGGHGDFEHFFPPDEVRRHLASAKTMETCGMHNMLRLTRALFLRDPQPAYADWYERALINGILASQDPDTGMVTYFQALRPGYPKLYCTPEHSFWCCTGTGMENHAKYGDSVWFHDGEALYLSQYVASELAWRERQVHIRQETAFPEQAGARLQVRAVRPSSFALRLRHPAWCRVMTVNVNGERVEESHQGGRWIELRRRWRDGDTVDVQLPMHLHLAPLPGADPQAPDIAALMYGPMVLAARLGAAGMAPGADLIVNERTYGDVLDLPEPMPMPRLALSPDALEDAVRPAGGMLAFRVRAQEPATTFELIPYHRIAHERYNLYWRIA</sequence>
<dbReference type="PANTHER" id="PTHR31151">
    <property type="entry name" value="PROLINE-TRNA LIGASE (DUF1680)"/>
    <property type="match status" value="1"/>
</dbReference>
<dbReference type="InterPro" id="IPR049046">
    <property type="entry name" value="Beta-AFase-like_GH127_middle"/>
</dbReference>